<keyword evidence="3 6" id="KW-0238">DNA-binding</keyword>
<evidence type="ECO:0000256" key="1">
    <source>
        <dbReference type="ARBA" id="ARBA00010529"/>
    </source>
</evidence>
<gene>
    <name evidence="6" type="ORF">J4G78_07075</name>
</gene>
<dbReference type="Pfam" id="PF00216">
    <property type="entry name" value="Bac_DNA_binding"/>
    <property type="match status" value="1"/>
</dbReference>
<dbReference type="PANTHER" id="PTHR33175:SF3">
    <property type="entry name" value="DNA-BINDING PROTEIN HU-BETA"/>
    <property type="match status" value="1"/>
</dbReference>
<comment type="similarity">
    <text evidence="1 4">Belongs to the bacterial histone-like protein family.</text>
</comment>
<evidence type="ECO:0000256" key="3">
    <source>
        <dbReference type="ARBA" id="ARBA00023125"/>
    </source>
</evidence>
<proteinExistence type="inferred from homology"/>
<evidence type="ECO:0000256" key="5">
    <source>
        <dbReference type="SAM" id="MobiDB-lite"/>
    </source>
</evidence>
<reference evidence="6 7" key="1">
    <citation type="submission" date="2021-03" db="EMBL/GenBank/DDBJ databases">
        <title>Complete genome of Parasphingorhabdus_sp.JHSY0214.</title>
        <authorList>
            <person name="Yoo J.H."/>
            <person name="Bae J.W."/>
        </authorList>
    </citation>
    <scope>NUCLEOTIDE SEQUENCE [LARGE SCALE GENOMIC DNA]</scope>
    <source>
        <strain evidence="6 7">JHSY0214</strain>
    </source>
</reference>
<keyword evidence="7" id="KW-1185">Reference proteome</keyword>
<dbReference type="SUPFAM" id="SSF47729">
    <property type="entry name" value="IHF-like DNA-binding proteins"/>
    <property type="match status" value="1"/>
</dbReference>
<organism evidence="6 7">
    <name type="scientific">Parasphingorhabdus cellanae</name>
    <dbReference type="NCBI Taxonomy" id="2806553"/>
    <lineage>
        <taxon>Bacteria</taxon>
        <taxon>Pseudomonadati</taxon>
        <taxon>Pseudomonadota</taxon>
        <taxon>Alphaproteobacteria</taxon>
        <taxon>Sphingomonadales</taxon>
        <taxon>Sphingomonadaceae</taxon>
        <taxon>Parasphingorhabdus</taxon>
    </lineage>
</organism>
<dbReference type="PRINTS" id="PR01727">
    <property type="entry name" value="DNABINDINGHU"/>
</dbReference>
<dbReference type="GO" id="GO:0003677">
    <property type="term" value="F:DNA binding"/>
    <property type="evidence" value="ECO:0007669"/>
    <property type="project" value="UniProtKB-KW"/>
</dbReference>
<dbReference type="PROSITE" id="PS00045">
    <property type="entry name" value="HISTONE_LIKE"/>
    <property type="match status" value="1"/>
</dbReference>
<dbReference type="Proteomes" id="UP000663923">
    <property type="component" value="Chromosome"/>
</dbReference>
<dbReference type="SMART" id="SM00411">
    <property type="entry name" value="BHL"/>
    <property type="match status" value="1"/>
</dbReference>
<dbReference type="EMBL" id="CP071794">
    <property type="protein sequence ID" value="QTD57289.1"/>
    <property type="molecule type" value="Genomic_DNA"/>
</dbReference>
<keyword evidence="2" id="KW-0226">DNA condensation</keyword>
<dbReference type="PANTHER" id="PTHR33175">
    <property type="entry name" value="DNA-BINDING PROTEIN HU"/>
    <property type="match status" value="1"/>
</dbReference>
<dbReference type="CDD" id="cd13831">
    <property type="entry name" value="HU"/>
    <property type="match status" value="1"/>
</dbReference>
<dbReference type="Gene3D" id="4.10.520.10">
    <property type="entry name" value="IHF-like DNA-binding proteins"/>
    <property type="match status" value="1"/>
</dbReference>
<evidence type="ECO:0000256" key="2">
    <source>
        <dbReference type="ARBA" id="ARBA00023067"/>
    </source>
</evidence>
<dbReference type="InterPro" id="IPR020816">
    <property type="entry name" value="Histone-like_DNA-bd_CS"/>
</dbReference>
<evidence type="ECO:0000313" key="6">
    <source>
        <dbReference type="EMBL" id="QTD57289.1"/>
    </source>
</evidence>
<evidence type="ECO:0000313" key="7">
    <source>
        <dbReference type="Proteomes" id="UP000663923"/>
    </source>
</evidence>
<sequence length="90" mass="9466">MNKQELVDQVSEQSGLSKTDAGKTVDALVDTISGALKKGEEVRLVGFGTFSTSKRKASTGRNPQTGEAIKIPASTQARFKAGKGLKDAIN</sequence>
<evidence type="ECO:0000256" key="4">
    <source>
        <dbReference type="RuleBase" id="RU003939"/>
    </source>
</evidence>
<dbReference type="InterPro" id="IPR000119">
    <property type="entry name" value="Hist_DNA-bd"/>
</dbReference>
<protein>
    <submittedName>
        <fullName evidence="6">HU family DNA-binding protein</fullName>
    </submittedName>
</protein>
<dbReference type="RefSeq" id="WP_207989641.1">
    <property type="nucleotide sequence ID" value="NZ_CP071794.1"/>
</dbReference>
<accession>A0ABX7T6Q8</accession>
<dbReference type="InterPro" id="IPR010992">
    <property type="entry name" value="IHF-like_DNA-bd_dom_sf"/>
</dbReference>
<name>A0ABX7T6Q8_9SPHN</name>
<feature type="region of interest" description="Disordered" evidence="5">
    <location>
        <begin position="1"/>
        <end position="20"/>
    </location>
</feature>